<dbReference type="PANTHER" id="PTHR15491">
    <property type="match status" value="1"/>
</dbReference>
<feature type="region of interest" description="Disordered" evidence="6">
    <location>
        <begin position="232"/>
        <end position="595"/>
    </location>
</feature>
<feature type="compositionally biased region" description="Basic and acidic residues" evidence="6">
    <location>
        <begin position="460"/>
        <end position="497"/>
    </location>
</feature>
<feature type="compositionally biased region" description="Acidic residues" evidence="6">
    <location>
        <begin position="1694"/>
        <end position="1712"/>
    </location>
</feature>
<feature type="compositionally biased region" description="Basic and acidic residues" evidence="6">
    <location>
        <begin position="1152"/>
        <end position="1163"/>
    </location>
</feature>
<feature type="region of interest" description="Disordered" evidence="6">
    <location>
        <begin position="1832"/>
        <end position="1856"/>
    </location>
</feature>
<feature type="compositionally biased region" description="Basic and acidic residues" evidence="6">
    <location>
        <begin position="1102"/>
        <end position="1123"/>
    </location>
</feature>
<feature type="compositionally biased region" description="Polar residues" evidence="6">
    <location>
        <begin position="441"/>
        <end position="456"/>
    </location>
</feature>
<feature type="compositionally biased region" description="Basic and acidic residues" evidence="6">
    <location>
        <begin position="236"/>
        <end position="248"/>
    </location>
</feature>
<proteinExistence type="predicted"/>
<feature type="compositionally biased region" description="Basic and acidic residues" evidence="6">
    <location>
        <begin position="789"/>
        <end position="809"/>
    </location>
</feature>
<feature type="compositionally biased region" description="Low complexity" evidence="6">
    <location>
        <begin position="688"/>
        <end position="697"/>
    </location>
</feature>
<feature type="compositionally biased region" description="Basic and acidic residues" evidence="6">
    <location>
        <begin position="1832"/>
        <end position="1843"/>
    </location>
</feature>
<dbReference type="Gene3D" id="3.30.70.330">
    <property type="match status" value="1"/>
</dbReference>
<keyword evidence="3" id="KW-0863">Zinc-finger</keyword>
<feature type="compositionally biased region" description="Low complexity" evidence="6">
    <location>
        <begin position="259"/>
        <end position="279"/>
    </location>
</feature>
<dbReference type="InterPro" id="IPR026811">
    <property type="entry name" value="CIZ1"/>
</dbReference>
<feature type="region of interest" description="Disordered" evidence="6">
    <location>
        <begin position="615"/>
        <end position="966"/>
    </location>
</feature>
<keyword evidence="5" id="KW-0539">Nucleus</keyword>
<feature type="compositionally biased region" description="Polar residues" evidence="6">
    <location>
        <begin position="557"/>
        <end position="569"/>
    </location>
</feature>
<keyword evidence="4" id="KW-0862">Zinc</keyword>
<feature type="compositionally biased region" description="Low complexity" evidence="6">
    <location>
        <begin position="718"/>
        <end position="746"/>
    </location>
</feature>
<evidence type="ECO:0000256" key="5">
    <source>
        <dbReference type="ARBA" id="ARBA00023242"/>
    </source>
</evidence>
<accession>A0A1A8NME1</accession>
<dbReference type="EMBL" id="HAEI01000096">
    <property type="protein sequence ID" value="SBR70188.1"/>
    <property type="molecule type" value="Transcribed_RNA"/>
</dbReference>
<sequence length="1927" mass="213342">MNCLVERLKGNLVGSLFYRHLGHLQDLYCHLGHLQDFYHHVGDFQDFYRHLGDFQDFYRHLGEDLEQLICYPENQVTPENLPFILRQIRMNKDKRTSTVDKSKPYSEPQPITTVSEIKEITPTSSIGTALNQDEIPSRVLKPSKVIDYGHTGKYTAIPDGEHGRAVSSTAKVDGGRKYGKVTSVVLFRSRKEAVITFEKEKDAKKFRTLESFEVNGLPVSIFNERSIVSSTTQSAKEQKALTNKDHKAAPPRKSAKPNTSKTAASKPSSTAKVKPPVSSGAQTTTNKVSKTKVLASKAKSATKQVAKTVKTEMGKKKISVAPSDKNPKKDTKPSKQKETPKEPKSGAGKSAVATKETALAKEKPKHIKKDRIDTDGKDSASKVGKDQLKESIKVEVKTGDAEPGATDPMEAESSVESKDQNVTDKAAKNSQTTIKAEETLTIMTSQDFPTASTHSESAVEEIRMETDPLKETEQKAQPKEIKQEVQAPEERACHKPAPEQVSNNSAGSPEAASSKPKPADEAESHQQASTAGLCDGTASEVEEKMENHQQPEETGFVQMQTETTSTDRTSVPPVSAGSTASVTDAVASETASAEIPHITEDIFKAFTFVLRQHKQKKESRMHQEEEESTTISKTTFENAKEENTQNVQEDINDVDTSSEVVDENNFNFDDFVTVDEIGEEPKDTAYDSCSSSKPTSPKKVERQSSKVTSPAKKTMPESSKSWKSSTSASSSPTTTSSSSSSKSGKTCVPPGKKVQQSKTSAAGGSNTSPRGQSTHSSATVVETSVETCQLHKKEDKSTEGSVVEFDHRVSAKGSAAKTVESESKMETSELDPPEQEERLEPTHESQKPKMESKTEIPEEVKMSKENEMHIEEDGKSTEDSENFKIIDSLEEPTDDQIITKDKDSITETQELNFKEDQISHQECPQVSDGADNDKASQEACSEMETDPSIQEEDTFNNQAATPDNDEVSMVTEVKTKVAHHSDKALVEAEAHKTLDSDTNQTLSAGDGHTGKQKEEIFSEELWHTYMNSEQMCEDNPHLGSSDDKDTQSKLNNNSAGDQTLTKGKGQIVEGPSGETSPIEEDNVVYQVVDSVEDQPTTETEPETDKEKQTKKGSETSSRDDRPTRSSRSKTSKSEDKDKTQKQNTPGRKYGTKVKDNVTEKEEKMDEETEEMEFEIVDSIEDESVQEAPTTKGSGRRQSSRRHKEAEKSEEMVFKILDSVGEENDSEKPVGTRSTRGRKGKTTEKSSETEESKKEKTPTRRRQTRARDSRERDRGTSPKTNVPQKRNTPTNKSNSVRDESKEEMTFEIIDAVEEEAEHKPTTPKSRRGRPKKDVKPSKEQTAASKKVHLPSEFTEDTEATTFQILDSIEDETIDEQATTDQTKKTFLGKSTSSKNDGRTTKKRTRPSKRKEEDEPVYQIVDSLEDYPSQEEQVTETSIVQKEKRGAKDKRAANVDSVPPLVVETSKAAPVKHESLLQEVGQCPTGSTPDKDLEKQEESDSAKSQKTSKKSPKKKDETSSANAVVSLDEVSDEEDDYPDDTFEKEKIIKIQAAFKEREDEQKEKKTSEKGTKERSRRGSGGAAKTKALRQEKVEAESQELVTLDEVGVGEADGVETTNSLKCGGGLTEGELQDLVTLDEIDEEEEQETPVIQPPSHEVQSGESSKPETLDEAGLGENKEADEEDSSSSVKRKHDDYTEDSEDFVTVDEVGTTEEEEKKTTTSAKYRPRKRSKRTPVRKSTRAKSDEKEVEEEEEEEENEKLPPPAVNPPSTLDKDLSAPSGELETENMEMETESVSTESTQPSESLCGPKLEAGVEEKGMEEIKTEVKVDQLQKLTEPEAKRPRSESPCLPVDFKLPPFNPKNPQGQEFVVPKSGFFCSLCSMFYLKESTAKVAHCSSQKHYSNLLKHYQTFQQKTKSSPQSSQGPVSN</sequence>
<feature type="compositionally biased region" description="Basic and acidic residues" evidence="6">
    <location>
        <begin position="1294"/>
        <end position="1303"/>
    </location>
</feature>
<evidence type="ECO:0000256" key="6">
    <source>
        <dbReference type="SAM" id="MobiDB-lite"/>
    </source>
</evidence>
<protein>
    <recommendedName>
        <fullName evidence="7">Matrin-type domain-containing protein</fullName>
    </recommendedName>
</protein>
<feature type="compositionally biased region" description="Acidic residues" evidence="6">
    <location>
        <begin position="1634"/>
        <end position="1645"/>
    </location>
</feature>
<dbReference type="GO" id="GO:0003676">
    <property type="term" value="F:nucleic acid binding"/>
    <property type="evidence" value="ECO:0007669"/>
    <property type="project" value="InterPro"/>
</dbReference>
<evidence type="ECO:0000313" key="8">
    <source>
        <dbReference type="EMBL" id="SBR70188.1"/>
    </source>
</evidence>
<feature type="region of interest" description="Disordered" evidence="6">
    <location>
        <begin position="989"/>
        <end position="1807"/>
    </location>
</feature>
<feature type="compositionally biased region" description="Acidic residues" evidence="6">
    <location>
        <begin position="941"/>
        <end position="954"/>
    </location>
</feature>
<dbReference type="PANTHER" id="PTHR15491:SF9">
    <property type="entry name" value="CIP1-INTERACTING ZINC FINGER PROTEIN"/>
    <property type="match status" value="1"/>
</dbReference>
<feature type="compositionally biased region" description="Basic and acidic residues" evidence="6">
    <location>
        <begin position="1439"/>
        <end position="1451"/>
    </location>
</feature>
<dbReference type="SMART" id="SM00451">
    <property type="entry name" value="ZnF_U1"/>
    <property type="match status" value="1"/>
</dbReference>
<reference evidence="8" key="1">
    <citation type="submission" date="2016-05" db="EMBL/GenBank/DDBJ databases">
        <authorList>
            <person name="Lavstsen T."/>
            <person name="Jespersen J.S."/>
        </authorList>
    </citation>
    <scope>NUCLEOTIDE SEQUENCE</scope>
    <source>
        <tissue evidence="8">Brain</tissue>
    </source>
</reference>
<dbReference type="PROSITE" id="PS50171">
    <property type="entry name" value="ZF_MATRIN"/>
    <property type="match status" value="1"/>
</dbReference>
<feature type="compositionally biased region" description="Basic and acidic residues" evidence="6">
    <location>
        <begin position="415"/>
        <end position="427"/>
    </location>
</feature>
<reference evidence="8" key="2">
    <citation type="submission" date="2016-06" db="EMBL/GenBank/DDBJ databases">
        <title>The genome of a short-lived fish provides insights into sex chromosome evolution and the genetic control of aging.</title>
        <authorList>
            <person name="Reichwald K."/>
            <person name="Felder M."/>
            <person name="Petzold A."/>
            <person name="Koch P."/>
            <person name="Groth M."/>
            <person name="Platzer M."/>
        </authorList>
    </citation>
    <scope>NUCLEOTIDE SEQUENCE</scope>
    <source>
        <tissue evidence="8">Brain</tissue>
    </source>
</reference>
<dbReference type="CDD" id="cd00590">
    <property type="entry name" value="RRM_SF"/>
    <property type="match status" value="1"/>
</dbReference>
<feature type="compositionally biased region" description="Acidic residues" evidence="6">
    <location>
        <begin position="1164"/>
        <end position="1184"/>
    </location>
</feature>
<organism evidence="8">
    <name type="scientific">Nothobranchius rachovii</name>
    <name type="common">bluefin notho</name>
    <dbReference type="NCBI Taxonomy" id="451742"/>
    <lineage>
        <taxon>Eukaryota</taxon>
        <taxon>Metazoa</taxon>
        <taxon>Chordata</taxon>
        <taxon>Craniata</taxon>
        <taxon>Vertebrata</taxon>
        <taxon>Euteleostomi</taxon>
        <taxon>Actinopterygii</taxon>
        <taxon>Neopterygii</taxon>
        <taxon>Teleostei</taxon>
        <taxon>Neoteleostei</taxon>
        <taxon>Acanthomorphata</taxon>
        <taxon>Ovalentaria</taxon>
        <taxon>Atherinomorphae</taxon>
        <taxon>Cyprinodontiformes</taxon>
        <taxon>Nothobranchiidae</taxon>
        <taxon>Nothobranchius</taxon>
    </lineage>
</organism>
<dbReference type="InterPro" id="IPR000690">
    <property type="entry name" value="Matrin/U1-C_Znf_C2H2"/>
</dbReference>
<name>A0A1A8NME1_9TELE</name>
<feature type="compositionally biased region" description="Basic and acidic residues" evidence="6">
    <location>
        <begin position="1487"/>
        <end position="1501"/>
    </location>
</feature>
<feature type="compositionally biased region" description="Basic and acidic residues" evidence="6">
    <location>
        <begin position="1539"/>
        <end position="1571"/>
    </location>
</feature>
<feature type="compositionally biased region" description="Polar residues" evidence="6">
    <location>
        <begin position="1048"/>
        <end position="1061"/>
    </location>
</feature>
<keyword evidence="2" id="KW-0479">Metal-binding</keyword>
<dbReference type="GO" id="GO:0008270">
    <property type="term" value="F:zinc ion binding"/>
    <property type="evidence" value="ECO:0007669"/>
    <property type="project" value="UniProtKB-KW"/>
</dbReference>
<feature type="compositionally biased region" description="Polar residues" evidence="6">
    <location>
        <begin position="754"/>
        <end position="787"/>
    </location>
</feature>
<feature type="compositionally biased region" description="Basic and acidic residues" evidence="6">
    <location>
        <begin position="1131"/>
        <end position="1140"/>
    </location>
</feature>
<feature type="compositionally biased region" description="Low complexity" evidence="6">
    <location>
        <begin position="1791"/>
        <end position="1803"/>
    </location>
</feature>
<feature type="compositionally biased region" description="Basic and acidic residues" evidence="6">
    <location>
        <begin position="325"/>
        <end position="344"/>
    </location>
</feature>
<evidence type="ECO:0000256" key="1">
    <source>
        <dbReference type="ARBA" id="ARBA00004123"/>
    </source>
</evidence>
<dbReference type="InterPro" id="IPR012677">
    <property type="entry name" value="Nucleotide-bd_a/b_plait_sf"/>
</dbReference>
<feature type="compositionally biased region" description="Basic and acidic residues" evidence="6">
    <location>
        <begin position="541"/>
        <end position="551"/>
    </location>
</feature>
<gene>
    <name evidence="8" type="primary">OLA.10708</name>
</gene>
<feature type="compositionally biased region" description="Basic and acidic residues" evidence="6">
    <location>
        <begin position="1008"/>
        <end position="1022"/>
    </location>
</feature>
<feature type="compositionally biased region" description="Basic residues" evidence="6">
    <location>
        <begin position="1193"/>
        <end position="1202"/>
    </location>
</feature>
<dbReference type="GO" id="GO:0005634">
    <property type="term" value="C:nucleus"/>
    <property type="evidence" value="ECO:0007669"/>
    <property type="project" value="UniProtKB-SubCell"/>
</dbReference>
<feature type="compositionally biased region" description="Polar residues" evidence="6">
    <location>
        <begin position="1276"/>
        <end position="1293"/>
    </location>
</feature>
<evidence type="ECO:0000256" key="2">
    <source>
        <dbReference type="ARBA" id="ARBA00022723"/>
    </source>
</evidence>
<evidence type="ECO:0000256" key="3">
    <source>
        <dbReference type="ARBA" id="ARBA00022771"/>
    </source>
</evidence>
<comment type="subcellular location">
    <subcellularLocation>
        <location evidence="1">Nucleus</location>
    </subcellularLocation>
</comment>
<feature type="compositionally biased region" description="Basic and acidic residues" evidence="6">
    <location>
        <begin position="835"/>
        <end position="884"/>
    </location>
</feature>
<feature type="compositionally biased region" description="Basic and acidic residues" evidence="6">
    <location>
        <begin position="370"/>
        <end position="400"/>
    </location>
</feature>
<feature type="domain" description="Matrin-type" evidence="7">
    <location>
        <begin position="1874"/>
        <end position="1905"/>
    </location>
</feature>
<dbReference type="InterPro" id="IPR003604">
    <property type="entry name" value="Matrin/U1-like-C_Znf_C2H2"/>
</dbReference>
<evidence type="ECO:0000256" key="4">
    <source>
        <dbReference type="ARBA" id="ARBA00022833"/>
    </source>
</evidence>
<feature type="compositionally biased region" description="Basic and acidic residues" evidence="6">
    <location>
        <begin position="1034"/>
        <end position="1047"/>
    </location>
</feature>
<feature type="compositionally biased region" description="Acidic residues" evidence="6">
    <location>
        <begin position="1781"/>
        <end position="1790"/>
    </location>
</feature>
<feature type="compositionally biased region" description="Basic residues" evidence="6">
    <location>
        <begin position="1723"/>
        <end position="1739"/>
    </location>
</feature>
<feature type="compositionally biased region" description="Basic and acidic residues" evidence="6">
    <location>
        <begin position="1203"/>
        <end position="1212"/>
    </location>
</feature>
<evidence type="ECO:0000259" key="7">
    <source>
        <dbReference type="PROSITE" id="PS50171"/>
    </source>
</evidence>
<feature type="compositionally biased region" description="Acidic residues" evidence="6">
    <location>
        <begin position="1527"/>
        <end position="1538"/>
    </location>
</feature>
<feature type="compositionally biased region" description="Polar residues" evidence="6">
    <location>
        <begin position="644"/>
        <end position="667"/>
    </location>
</feature>
<feature type="compositionally biased region" description="Polar residues" evidence="6">
    <location>
        <begin position="1428"/>
        <end position="1438"/>
    </location>
</feature>
<feature type="compositionally biased region" description="Acidic residues" evidence="6">
    <location>
        <begin position="1745"/>
        <end position="1756"/>
    </location>
</feature>
<feature type="compositionally biased region" description="Basic and acidic residues" evidence="6">
    <location>
        <begin position="1240"/>
        <end position="1257"/>
    </location>
</feature>
<feature type="compositionally biased region" description="Basic and acidic residues" evidence="6">
    <location>
        <begin position="1264"/>
        <end position="1275"/>
    </location>
</feature>